<dbReference type="SUPFAM" id="SSF48065">
    <property type="entry name" value="DBL homology domain (DH-domain)"/>
    <property type="match status" value="1"/>
</dbReference>
<feature type="region of interest" description="Disordered" evidence="3">
    <location>
        <begin position="879"/>
        <end position="951"/>
    </location>
</feature>
<comment type="caution">
    <text evidence="5">The sequence shown here is derived from an EMBL/GenBank/DDBJ whole genome shotgun (WGS) entry which is preliminary data.</text>
</comment>
<proteinExistence type="predicted"/>
<dbReference type="PROSITE" id="PS00741">
    <property type="entry name" value="DH_1"/>
    <property type="match status" value="1"/>
</dbReference>
<name>A0ABR2GUQ3_9EUKA</name>
<evidence type="ECO:0000256" key="2">
    <source>
        <dbReference type="ARBA" id="ARBA00022737"/>
    </source>
</evidence>
<evidence type="ECO:0000256" key="3">
    <source>
        <dbReference type="SAM" id="MobiDB-lite"/>
    </source>
</evidence>
<dbReference type="Gene3D" id="2.120.10.80">
    <property type="entry name" value="Kelch-type beta propeller"/>
    <property type="match status" value="1"/>
</dbReference>
<dbReference type="Proteomes" id="UP001470230">
    <property type="component" value="Unassembled WGS sequence"/>
</dbReference>
<dbReference type="PROSITE" id="PS50010">
    <property type="entry name" value="DH_2"/>
    <property type="match status" value="1"/>
</dbReference>
<dbReference type="Pfam" id="PF24981">
    <property type="entry name" value="Beta-prop_ATRN-LZTR1"/>
    <property type="match status" value="1"/>
</dbReference>
<evidence type="ECO:0000313" key="5">
    <source>
        <dbReference type="EMBL" id="KAK8837664.1"/>
    </source>
</evidence>
<dbReference type="PANTHER" id="PTHR12673">
    <property type="entry name" value="FACIOGENITAL DYSPLASIA PROTEIN"/>
    <property type="match status" value="1"/>
</dbReference>
<dbReference type="InterPro" id="IPR000219">
    <property type="entry name" value="DH_dom"/>
</dbReference>
<dbReference type="InterPro" id="IPR056737">
    <property type="entry name" value="Beta-prop_ATRN-MKLN-like"/>
</dbReference>
<dbReference type="EMBL" id="JAPFFF010000058">
    <property type="protein sequence ID" value="KAK8837664.1"/>
    <property type="molecule type" value="Genomic_DNA"/>
</dbReference>
<dbReference type="Pfam" id="PF00621">
    <property type="entry name" value="RhoGEF"/>
    <property type="match status" value="1"/>
</dbReference>
<accession>A0ABR2GUQ3</accession>
<reference evidence="5 6" key="1">
    <citation type="submission" date="2024-04" db="EMBL/GenBank/DDBJ databases">
        <title>Tritrichomonas musculus Genome.</title>
        <authorList>
            <person name="Alves-Ferreira E."/>
            <person name="Grigg M."/>
            <person name="Lorenzi H."/>
            <person name="Galac M."/>
        </authorList>
    </citation>
    <scope>NUCLEOTIDE SEQUENCE [LARGE SCALE GENOMIC DNA]</scope>
    <source>
        <strain evidence="5 6">EAF2021</strain>
    </source>
</reference>
<evidence type="ECO:0000313" key="6">
    <source>
        <dbReference type="Proteomes" id="UP001470230"/>
    </source>
</evidence>
<protein>
    <recommendedName>
        <fullName evidence="4">DH domain-containing protein</fullName>
    </recommendedName>
</protein>
<sequence>MEKQYIVITRPAEPSQVVNASFVMGKTTYQIKRDLNLQKEILFITTPYIRWPLLNQSIPSNDYPQLLIKENPGKYTRPDYYLTILPYDKQNDLIFYVKVQTEPDFRIPPFEVSIRYQNEYSLNLEFFLQCAIQQFQLEGTNYHLLLDGLPACGNISFSRLAQTNLVLFCTLTNNAQYIVRTRMNIINEIQSTEQTYLNGLHHLYNDWRKELIANKMITDAEDTQIFKTFPSIILCHESFLKSIQSRAEESNYGAMYSDVFLDFASYFKISLNYISNYHKVIEIIKEKSKRKEWVKKLNELETKLGLLSNYLITPVQRMPRYILFLRELIKFTPSSHPDAELLKMADESMREIANQINGAATIAENENKVFMIHQNVENANILEASRIFIAQYQVTYTKNSIYPATLYVFNDLILITRKDKGNEKEIFASKIEQFRYTSYFFTKIVFFGKGNSFLKKVVQPVLIEFRNKEEKQSFDSDILKQKNDILVKKNLADRTFSFTTLPDESTLYLFDLIDGCECCSTEKGIFTFAGSKMIWYHPLTNKIDYISTRIEPRTNYSLTYIEELHTIYIFGGLLRNGEATNEMWAFDIQTMKEDFVISSNPPEGRYGHSTVAVRNLQRMKFNEPILLIFGGISKHKKYLNDVSYFKPSIRKWICHHHLPGGPGPRAFHSATAFTRNNRNIMYVYGGIQERGDFLSDFYSLDFSTLTWKMISTNQLQRRAYHRAITVGDDIIIMGGINNSNLVLPPLIIDTHQETAVRECISVNNDPPILKDFGIAVTNGSIFIFNGENFNGKFTTNTIYKVTPPSILEMDQNKSSSNLLYNMNVEKNNKYAEIQQKIQKQQQYQQYPMQQQQYPAQQQDQQYHMQQQQQQQYYMQQQPYNIQQQQQRPASQQQQQRPVSQQQQRPVSQQQQQRPVSQQQQQRPVSQLQNQRYMQQQQPKRHIDDFTMFFGV</sequence>
<feature type="compositionally biased region" description="Low complexity" evidence="3">
    <location>
        <begin position="879"/>
        <end position="937"/>
    </location>
</feature>
<evidence type="ECO:0000259" key="4">
    <source>
        <dbReference type="PROSITE" id="PS50010"/>
    </source>
</evidence>
<feature type="domain" description="DH" evidence="4">
    <location>
        <begin position="181"/>
        <end position="359"/>
    </location>
</feature>
<dbReference type="CDD" id="cd00160">
    <property type="entry name" value="RhoGEF"/>
    <property type="match status" value="1"/>
</dbReference>
<dbReference type="InterPro" id="IPR001331">
    <property type="entry name" value="GDS_CDC24_CS"/>
</dbReference>
<dbReference type="PANTHER" id="PTHR12673:SF159">
    <property type="entry name" value="LD03170P"/>
    <property type="match status" value="1"/>
</dbReference>
<keyword evidence="1" id="KW-0880">Kelch repeat</keyword>
<evidence type="ECO:0000256" key="1">
    <source>
        <dbReference type="ARBA" id="ARBA00022441"/>
    </source>
</evidence>
<keyword evidence="2" id="KW-0677">Repeat</keyword>
<dbReference type="SUPFAM" id="SSF117281">
    <property type="entry name" value="Kelch motif"/>
    <property type="match status" value="1"/>
</dbReference>
<organism evidence="5 6">
    <name type="scientific">Tritrichomonas musculus</name>
    <dbReference type="NCBI Taxonomy" id="1915356"/>
    <lineage>
        <taxon>Eukaryota</taxon>
        <taxon>Metamonada</taxon>
        <taxon>Parabasalia</taxon>
        <taxon>Tritrichomonadida</taxon>
        <taxon>Tritrichomonadidae</taxon>
        <taxon>Tritrichomonas</taxon>
    </lineage>
</organism>
<dbReference type="InterPro" id="IPR015915">
    <property type="entry name" value="Kelch-typ_b-propeller"/>
</dbReference>
<dbReference type="InterPro" id="IPR051092">
    <property type="entry name" value="FYVE_RhoGEF_PH"/>
</dbReference>
<dbReference type="Gene3D" id="1.20.900.10">
    <property type="entry name" value="Dbl homology (DH) domain"/>
    <property type="match status" value="1"/>
</dbReference>
<dbReference type="InterPro" id="IPR035899">
    <property type="entry name" value="DBL_dom_sf"/>
</dbReference>
<dbReference type="InterPro" id="IPR006652">
    <property type="entry name" value="Kelch_1"/>
</dbReference>
<keyword evidence="6" id="KW-1185">Reference proteome</keyword>
<dbReference type="SMART" id="SM00612">
    <property type="entry name" value="Kelch"/>
    <property type="match status" value="3"/>
</dbReference>
<gene>
    <name evidence="5" type="ORF">M9Y10_036199</name>
</gene>
<dbReference type="SMART" id="SM00325">
    <property type="entry name" value="RhoGEF"/>
    <property type="match status" value="1"/>
</dbReference>